<accession>A0A8H7QX75</accession>
<evidence type="ECO:0000313" key="1">
    <source>
        <dbReference type="EMBL" id="KAG2200459.1"/>
    </source>
</evidence>
<gene>
    <name evidence="1" type="ORF">INT47_011439</name>
</gene>
<dbReference type="GO" id="GO:0043248">
    <property type="term" value="P:proteasome assembly"/>
    <property type="evidence" value="ECO:0007669"/>
    <property type="project" value="InterPro"/>
</dbReference>
<dbReference type="PANTHER" id="PTHR33559:SF1">
    <property type="entry name" value="PROTEASOME ASSEMBLY CHAPERONE 4"/>
    <property type="match status" value="1"/>
</dbReference>
<name>A0A8H7QX75_9FUNG</name>
<evidence type="ECO:0000313" key="2">
    <source>
        <dbReference type="Proteomes" id="UP000603453"/>
    </source>
</evidence>
<dbReference type="PANTHER" id="PTHR33559">
    <property type="entry name" value="PROTEASOME ASSEMBLY CHAPERONE 4"/>
    <property type="match status" value="1"/>
</dbReference>
<dbReference type="Proteomes" id="UP000603453">
    <property type="component" value="Unassembled WGS sequence"/>
</dbReference>
<sequence>MTDIVEPKFLVHQATHLFLTDPIFFQVTQMNNSIFVWIGKPDGKMGDMSVAVPAFASQTAASATTIMGTNVSEKSKNLARRLASKYKLQFYVSMDLSSPDDLLFVFVEKKLTELLKNVLA</sequence>
<proteinExistence type="predicted"/>
<dbReference type="Pfam" id="PF16093">
    <property type="entry name" value="PAC4"/>
    <property type="match status" value="1"/>
</dbReference>
<evidence type="ECO:0008006" key="3">
    <source>
        <dbReference type="Google" id="ProtNLM"/>
    </source>
</evidence>
<dbReference type="AlphaFoldDB" id="A0A8H7QX75"/>
<reference evidence="1" key="1">
    <citation type="submission" date="2020-12" db="EMBL/GenBank/DDBJ databases">
        <title>Metabolic potential, ecology and presence of endohyphal bacteria is reflected in genomic diversity of Mucoromycotina.</title>
        <authorList>
            <person name="Muszewska A."/>
            <person name="Okrasinska A."/>
            <person name="Steczkiewicz K."/>
            <person name="Drgas O."/>
            <person name="Orlowska M."/>
            <person name="Perlinska-Lenart U."/>
            <person name="Aleksandrzak-Piekarczyk T."/>
            <person name="Szatraj K."/>
            <person name="Zielenkiewicz U."/>
            <person name="Pilsyk S."/>
            <person name="Malc E."/>
            <person name="Mieczkowski P."/>
            <person name="Kruszewska J.S."/>
            <person name="Biernat P."/>
            <person name="Pawlowska J."/>
        </authorList>
    </citation>
    <scope>NUCLEOTIDE SEQUENCE</scope>
    <source>
        <strain evidence="1">WA0000017839</strain>
    </source>
</reference>
<keyword evidence="2" id="KW-1185">Reference proteome</keyword>
<dbReference type="EMBL" id="JAEPRD010000083">
    <property type="protein sequence ID" value="KAG2200459.1"/>
    <property type="molecule type" value="Genomic_DNA"/>
</dbReference>
<dbReference type="OrthoDB" id="368507at2759"/>
<protein>
    <recommendedName>
        <fullName evidence="3">Proteasome assembly chaperone 4</fullName>
    </recommendedName>
</protein>
<dbReference type="InterPro" id="IPR032157">
    <property type="entry name" value="PAC4"/>
</dbReference>
<organism evidence="1 2">
    <name type="scientific">Mucor saturninus</name>
    <dbReference type="NCBI Taxonomy" id="64648"/>
    <lineage>
        <taxon>Eukaryota</taxon>
        <taxon>Fungi</taxon>
        <taxon>Fungi incertae sedis</taxon>
        <taxon>Mucoromycota</taxon>
        <taxon>Mucoromycotina</taxon>
        <taxon>Mucoromycetes</taxon>
        <taxon>Mucorales</taxon>
        <taxon>Mucorineae</taxon>
        <taxon>Mucoraceae</taxon>
        <taxon>Mucor</taxon>
    </lineage>
</organism>
<comment type="caution">
    <text evidence="1">The sequence shown here is derived from an EMBL/GenBank/DDBJ whole genome shotgun (WGS) entry which is preliminary data.</text>
</comment>